<evidence type="ECO:0000256" key="7">
    <source>
        <dbReference type="ARBA" id="ARBA00023033"/>
    </source>
</evidence>
<dbReference type="OrthoDB" id="9769565at2"/>
<evidence type="ECO:0000256" key="6">
    <source>
        <dbReference type="ARBA" id="ARBA00023002"/>
    </source>
</evidence>
<dbReference type="InterPro" id="IPR010971">
    <property type="entry name" value="UbiH/COQ6"/>
</dbReference>
<dbReference type="InterPro" id="IPR051205">
    <property type="entry name" value="UbiH/COQ6_monooxygenase"/>
</dbReference>
<dbReference type="GO" id="GO:0071949">
    <property type="term" value="F:FAD binding"/>
    <property type="evidence" value="ECO:0007669"/>
    <property type="project" value="InterPro"/>
</dbReference>
<dbReference type="InterPro" id="IPR018168">
    <property type="entry name" value="Ubi_Hdrlase_CS"/>
</dbReference>
<dbReference type="InterPro" id="IPR011295">
    <property type="entry name" value="UbiH"/>
</dbReference>
<dbReference type="InterPro" id="IPR036188">
    <property type="entry name" value="FAD/NAD-bd_sf"/>
</dbReference>
<evidence type="ECO:0000259" key="8">
    <source>
        <dbReference type="Pfam" id="PF01494"/>
    </source>
</evidence>
<gene>
    <name evidence="9" type="primary">ubiH</name>
    <name evidence="9" type="ORF">ERCICUMA2628_646</name>
</gene>
<accession>A0A451D3Q0</accession>
<dbReference type="UniPathway" id="UPA00232"/>
<comment type="cofactor">
    <cofactor evidence="1">
        <name>FAD</name>
        <dbReference type="ChEBI" id="CHEBI:57692"/>
    </cofactor>
</comment>
<reference evidence="9 10" key="1">
    <citation type="submission" date="2019-02" db="EMBL/GenBank/DDBJ databases">
        <authorList>
            <person name="Manzano-Marin A."/>
            <person name="Manzano-Marin A."/>
        </authorList>
    </citation>
    <scope>NUCLEOTIDE SEQUENCE [LARGE SCALE GENOMIC DNA]</scope>
    <source>
        <strain evidence="9 10">ErCicuneomaculata</strain>
    </source>
</reference>
<evidence type="ECO:0000313" key="10">
    <source>
        <dbReference type="Proteomes" id="UP000294412"/>
    </source>
</evidence>
<keyword evidence="5" id="KW-0274">FAD</keyword>
<evidence type="ECO:0000256" key="3">
    <source>
        <dbReference type="ARBA" id="ARBA00005349"/>
    </source>
</evidence>
<dbReference type="AlphaFoldDB" id="A0A451D3Q0"/>
<sequence>MSIIIVGGGIVGSTLALAISYITKGTKQIFLIAETEPKDFLSSKKGGKIIAISEDTCQKIASFNLWSIIESISTKITHIHISDRGSLGFISLDARERNIPSLGRVIELSRAIHTLFSCIKKAPGLTLYCPHTVSQVKRLEKYVSITLDNGKKINGELLVAADGLHSNIAKICGIKKYSINYKQIAVTSTISTQFSHNGWAFERFTDQGPLAMLPVSHGCSALIWCQSHKNYEKIMQWNDKKFLFELQNIFGWQLGRLLETGKRMIYPLHLHSVEQNISHRLVLIGDAAQTLHPIAGQGFNLGMRDIQSLVDTLQQAWENGKKAGEYSTLKFYQNLRKKDVRNTIKITNELVRIFSNQHKGLIIGRSLSLMIIDQIPLLRNLLTQWVLGSMQWNIVLKDKKNETL</sequence>
<dbReference type="Gene3D" id="3.50.50.60">
    <property type="entry name" value="FAD/NAD(P)-binding domain"/>
    <property type="match status" value="2"/>
</dbReference>
<dbReference type="PANTHER" id="PTHR43876">
    <property type="entry name" value="UBIQUINONE BIOSYNTHESIS MONOOXYGENASE COQ6, MITOCHONDRIAL"/>
    <property type="match status" value="1"/>
</dbReference>
<dbReference type="Proteomes" id="UP000294412">
    <property type="component" value="Chromosome"/>
</dbReference>
<keyword evidence="4" id="KW-0285">Flavoprotein</keyword>
<feature type="domain" description="FAD-binding" evidence="8">
    <location>
        <begin position="149"/>
        <end position="318"/>
    </location>
</feature>
<proteinExistence type="inferred from homology"/>
<comment type="similarity">
    <text evidence="3">Belongs to the UbiH/COQ6 family.</text>
</comment>
<dbReference type="NCBIfam" id="TIGR01984">
    <property type="entry name" value="UbiH"/>
    <property type="match status" value="1"/>
</dbReference>
<dbReference type="InterPro" id="IPR002938">
    <property type="entry name" value="FAD-bd"/>
</dbReference>
<evidence type="ECO:0000256" key="5">
    <source>
        <dbReference type="ARBA" id="ARBA00022827"/>
    </source>
</evidence>
<organism evidence="9 10">
    <name type="scientific">Candidatus Erwinia haradaeae</name>
    <dbReference type="NCBI Taxonomy" id="1922217"/>
    <lineage>
        <taxon>Bacteria</taxon>
        <taxon>Pseudomonadati</taxon>
        <taxon>Pseudomonadota</taxon>
        <taxon>Gammaproteobacteria</taxon>
        <taxon>Enterobacterales</taxon>
        <taxon>Erwiniaceae</taxon>
        <taxon>Erwinia</taxon>
    </lineage>
</organism>
<dbReference type="Pfam" id="PF01494">
    <property type="entry name" value="FAD_binding_3"/>
    <property type="match status" value="1"/>
</dbReference>
<dbReference type="GO" id="GO:0006744">
    <property type="term" value="P:ubiquinone biosynthetic process"/>
    <property type="evidence" value="ECO:0007669"/>
    <property type="project" value="UniProtKB-UniPathway"/>
</dbReference>
<dbReference type="NCBIfam" id="TIGR01988">
    <property type="entry name" value="Ubi-OHases"/>
    <property type="match status" value="1"/>
</dbReference>
<dbReference type="PANTHER" id="PTHR43876:SF8">
    <property type="entry name" value="2-OCTAPRENYL-6-METHOXYPHENOL HYDROXYLASE"/>
    <property type="match status" value="1"/>
</dbReference>
<protein>
    <submittedName>
        <fullName evidence="9">2-octaprenyl-6-methoxyphenol hydroxylase</fullName>
        <ecNumber evidence="9">1.14.13.-</ecNumber>
    </submittedName>
</protein>
<name>A0A451D3Q0_9GAMM</name>
<dbReference type="EC" id="1.14.13.-" evidence="9"/>
<dbReference type="NCBIfam" id="NF004356">
    <property type="entry name" value="PRK05732.1"/>
    <property type="match status" value="1"/>
</dbReference>
<dbReference type="GO" id="GO:0008681">
    <property type="term" value="F:2-octaprenyl-6-methoxyphenol hydroxylase activity"/>
    <property type="evidence" value="ECO:0007669"/>
    <property type="project" value="InterPro"/>
</dbReference>
<dbReference type="SUPFAM" id="SSF51905">
    <property type="entry name" value="FAD/NAD(P)-binding domain"/>
    <property type="match status" value="1"/>
</dbReference>
<comment type="pathway">
    <text evidence="2">Cofactor biosynthesis; ubiquinone biosynthesis.</text>
</comment>
<dbReference type="PROSITE" id="PS01304">
    <property type="entry name" value="UBIH"/>
    <property type="match status" value="1"/>
</dbReference>
<evidence type="ECO:0000256" key="2">
    <source>
        <dbReference type="ARBA" id="ARBA00004749"/>
    </source>
</evidence>
<dbReference type="EMBL" id="LR217703">
    <property type="protein sequence ID" value="VFP80302.1"/>
    <property type="molecule type" value="Genomic_DNA"/>
</dbReference>
<keyword evidence="7" id="KW-0503">Monooxygenase</keyword>
<evidence type="ECO:0000256" key="1">
    <source>
        <dbReference type="ARBA" id="ARBA00001974"/>
    </source>
</evidence>
<keyword evidence="6 9" id="KW-0560">Oxidoreductase</keyword>
<evidence type="ECO:0000256" key="4">
    <source>
        <dbReference type="ARBA" id="ARBA00022630"/>
    </source>
</evidence>
<dbReference type="PRINTS" id="PR00420">
    <property type="entry name" value="RNGMNOXGNASE"/>
</dbReference>
<evidence type="ECO:0000313" key="9">
    <source>
        <dbReference type="EMBL" id="VFP80302.1"/>
    </source>
</evidence>
<dbReference type="RefSeq" id="WP_157993793.1">
    <property type="nucleotide sequence ID" value="NZ_LR217703.1"/>
</dbReference>